<dbReference type="PANTHER" id="PTHR12299">
    <property type="entry name" value="HYALURONIC ACID-BINDING PROTEIN 4"/>
    <property type="match status" value="1"/>
</dbReference>
<gene>
    <name evidence="5" type="ORF">GOP47_0018681</name>
    <name evidence="6" type="ORF">GOP47_0019310</name>
</gene>
<dbReference type="InterPro" id="IPR039764">
    <property type="entry name" value="HABP4/SERBP1-like"/>
</dbReference>
<evidence type="ECO:0000256" key="1">
    <source>
        <dbReference type="ARBA" id="ARBA00004496"/>
    </source>
</evidence>
<organism evidence="6 7">
    <name type="scientific">Adiantum capillus-veneris</name>
    <name type="common">Maidenhair fern</name>
    <dbReference type="NCBI Taxonomy" id="13818"/>
    <lineage>
        <taxon>Eukaryota</taxon>
        <taxon>Viridiplantae</taxon>
        <taxon>Streptophyta</taxon>
        <taxon>Embryophyta</taxon>
        <taxon>Tracheophyta</taxon>
        <taxon>Polypodiopsida</taxon>
        <taxon>Polypodiidae</taxon>
        <taxon>Polypodiales</taxon>
        <taxon>Pteridineae</taxon>
        <taxon>Pteridaceae</taxon>
        <taxon>Vittarioideae</taxon>
        <taxon>Adiantum</taxon>
    </lineage>
</organism>
<feature type="compositionally biased region" description="Basic and acidic residues" evidence="3">
    <location>
        <begin position="117"/>
        <end position="126"/>
    </location>
</feature>
<evidence type="ECO:0000313" key="7">
    <source>
        <dbReference type="Proteomes" id="UP000886520"/>
    </source>
</evidence>
<keyword evidence="2" id="KW-0963">Cytoplasm</keyword>
<evidence type="ECO:0000313" key="5">
    <source>
        <dbReference type="EMBL" id="KAI5066057.1"/>
    </source>
</evidence>
<feature type="compositionally biased region" description="Basic and acidic residues" evidence="3">
    <location>
        <begin position="348"/>
        <end position="362"/>
    </location>
</feature>
<name>A0A9D4ZBI7_ADICA</name>
<protein>
    <recommendedName>
        <fullName evidence="4">STM1-like N-terminal domain-containing protein</fullName>
    </recommendedName>
</protein>
<comment type="subcellular location">
    <subcellularLocation>
        <location evidence="1">Cytoplasm</location>
    </subcellularLocation>
</comment>
<feature type="compositionally biased region" description="Pro residues" evidence="3">
    <location>
        <begin position="45"/>
        <end position="57"/>
    </location>
</feature>
<evidence type="ECO:0000256" key="3">
    <source>
        <dbReference type="SAM" id="MobiDB-lite"/>
    </source>
</evidence>
<feature type="compositionally biased region" description="Basic and acidic residues" evidence="3">
    <location>
        <begin position="150"/>
        <end position="159"/>
    </location>
</feature>
<sequence length="394" mass="44086">MATQNLFELLGDEETDASAVIERAEALEKVKKKQQQQEKTRLPQQDPPNLPSKPLPPAQAVRELKAGQQESGRGPGGRGRGQGNRDRDYSNNYRNQQRDFNGGSNPPSQEGGFQRNRNFDRNRDGDGFQINRGRFYGQGRPPQTLVEDGESGHNIEGERVGGNFRGGARRQGRPFGQNYGGFGEGQQQRAYVRKDVAPRPQEAQDKLELGDVKEADVGEKQSVVDKPPVEEPKSDLGGVAEKKEPEDKDNEMLLDDYYKVLDEKTKHLKPQRSGERKVVADKDFAKMTKVERKQDEGDFVKLGSEKDKGKKKEVVTNMDERARKNVSINEFLRPAEGEQYHGYRRGRDRGGRERGPNERGEGYKGGFGGYSTSGQQDTAPRIEDPSQFPTLGAP</sequence>
<dbReference type="OrthoDB" id="1931326at2759"/>
<feature type="region of interest" description="Disordered" evidence="3">
    <location>
        <begin position="28"/>
        <end position="253"/>
    </location>
</feature>
<dbReference type="GO" id="GO:0003723">
    <property type="term" value="F:RNA binding"/>
    <property type="evidence" value="ECO:0007669"/>
    <property type="project" value="InterPro"/>
</dbReference>
<evidence type="ECO:0000313" key="6">
    <source>
        <dbReference type="EMBL" id="KAI5066686.1"/>
    </source>
</evidence>
<dbReference type="PANTHER" id="PTHR12299:SF17">
    <property type="entry name" value="AT19571P-RELATED"/>
    <property type="match status" value="1"/>
</dbReference>
<dbReference type="GO" id="GO:0005634">
    <property type="term" value="C:nucleus"/>
    <property type="evidence" value="ECO:0007669"/>
    <property type="project" value="TreeGrafter"/>
</dbReference>
<evidence type="ECO:0000256" key="2">
    <source>
        <dbReference type="ARBA" id="ARBA00022490"/>
    </source>
</evidence>
<feature type="compositionally biased region" description="Polar residues" evidence="3">
    <location>
        <begin position="98"/>
        <end position="108"/>
    </location>
</feature>
<feature type="compositionally biased region" description="Basic and acidic residues" evidence="3">
    <location>
        <begin position="192"/>
        <end position="246"/>
    </location>
</feature>
<reference evidence="6" key="1">
    <citation type="submission" date="2021-01" db="EMBL/GenBank/DDBJ databases">
        <title>Adiantum capillus-veneris genome.</title>
        <authorList>
            <person name="Fang Y."/>
            <person name="Liao Q."/>
        </authorList>
    </citation>
    <scope>NUCLEOTIDE SEQUENCE</scope>
    <source>
        <strain evidence="6">H3</strain>
        <tissue evidence="6">Leaf</tissue>
    </source>
</reference>
<dbReference type="InterPro" id="IPR019084">
    <property type="entry name" value="STM1-like_N"/>
</dbReference>
<feature type="domain" description="STM1-like N-terminal" evidence="4">
    <location>
        <begin position="1"/>
        <end position="74"/>
    </location>
</feature>
<dbReference type="Pfam" id="PF09598">
    <property type="entry name" value="Stm1_N"/>
    <property type="match status" value="1"/>
</dbReference>
<accession>A0A9D4ZBI7</accession>
<keyword evidence="7" id="KW-1185">Reference proteome</keyword>
<evidence type="ECO:0000259" key="4">
    <source>
        <dbReference type="Pfam" id="PF09598"/>
    </source>
</evidence>
<proteinExistence type="predicted"/>
<dbReference type="GO" id="GO:0005737">
    <property type="term" value="C:cytoplasm"/>
    <property type="evidence" value="ECO:0007669"/>
    <property type="project" value="UniProtKB-SubCell"/>
</dbReference>
<dbReference type="Proteomes" id="UP000886520">
    <property type="component" value="Chromosome 18"/>
</dbReference>
<feature type="compositionally biased region" description="Gly residues" evidence="3">
    <location>
        <begin position="73"/>
        <end position="82"/>
    </location>
</feature>
<dbReference type="EMBL" id="JABFUD020000018">
    <property type="protein sequence ID" value="KAI5066057.1"/>
    <property type="molecule type" value="Genomic_DNA"/>
</dbReference>
<dbReference type="AlphaFoldDB" id="A0A9D4ZBI7"/>
<feature type="compositionally biased region" description="Basic and acidic residues" evidence="3">
    <location>
        <begin position="28"/>
        <end position="41"/>
    </location>
</feature>
<dbReference type="EMBL" id="JABFUD020000018">
    <property type="protein sequence ID" value="KAI5066686.1"/>
    <property type="molecule type" value="Genomic_DNA"/>
</dbReference>
<feature type="region of interest" description="Disordered" evidence="3">
    <location>
        <begin position="328"/>
        <end position="394"/>
    </location>
</feature>
<comment type="caution">
    <text evidence="6">The sequence shown here is derived from an EMBL/GenBank/DDBJ whole genome shotgun (WGS) entry which is preliminary data.</text>
</comment>